<sequence>MSSQVSPPTEAASWQSRVAEKRAACQKAIPEAWSLPEPLLETLPGRSELLTAKIDLISLDIPRRSGLMTERELRITESYDVSSLLEELASGGLTSTEVTLAFSKRAAIAQQLTNCLTETFFEQAQKRAQFLDDMRADGKLAGPLHGLPVSIKDTYQVEGVQATIGAVSNLGTTSKENSTLVDMLLDLGAVLYVKTNVSQVLTGVESDNNIFGRVLNPWNTMLTAGGSGGGEGALIAFRGSPLGVGTDLAGSIRIPSLCCGTYGFKPSAGRIAYGRQVMPFKEGILPIVPSAGPIANDMKTIQTFMKAIIDARPFHYDATAVDIPWRSVEGFSQRNLRLGLLPEDPLFPLHPPVRETIAKAVQILQSHGHEVVLLDATECDVEEANQIAGGLLSLDDTPGRMIASSGEPVLPVTSMLAEQVRGIRWNRPLALDGMDGLQKLGLLQSKRAKIDEKWREVWVKHKLDAVLAPSAQNTAVEHDQYCWPAYSAFLNVLDYPACVIPFNKATKSALPFVQKPGQGSPAYNPEAVEGAPGSIQIFTSRMRDEECLAVAAAVDVCLRNGERNGGH</sequence>
<organism evidence="7 8">
    <name type="scientific">Xylaria grammica</name>
    <dbReference type="NCBI Taxonomy" id="363999"/>
    <lineage>
        <taxon>Eukaryota</taxon>
        <taxon>Fungi</taxon>
        <taxon>Dikarya</taxon>
        <taxon>Ascomycota</taxon>
        <taxon>Pezizomycotina</taxon>
        <taxon>Sordariomycetes</taxon>
        <taxon>Xylariomycetidae</taxon>
        <taxon>Xylariales</taxon>
        <taxon>Xylariaceae</taxon>
        <taxon>Xylaria</taxon>
    </lineage>
</organism>
<feature type="domain" description="Amidase" evidence="6">
    <location>
        <begin position="97"/>
        <end position="548"/>
    </location>
</feature>
<dbReference type="PANTHER" id="PTHR46072:SF3">
    <property type="entry name" value="AMIDASE"/>
    <property type="match status" value="1"/>
</dbReference>
<dbReference type="InterPro" id="IPR023631">
    <property type="entry name" value="Amidase_dom"/>
</dbReference>
<dbReference type="Gene3D" id="3.90.1300.10">
    <property type="entry name" value="Amidase signature (AS) domain"/>
    <property type="match status" value="1"/>
</dbReference>
<dbReference type="EC" id="3.5.1.4" evidence="3"/>
<dbReference type="SUPFAM" id="SSF75304">
    <property type="entry name" value="Amidase signature (AS) enzymes"/>
    <property type="match status" value="1"/>
</dbReference>
<evidence type="ECO:0000313" key="7">
    <source>
        <dbReference type="EMBL" id="RWA07120.1"/>
    </source>
</evidence>
<comment type="similarity">
    <text evidence="2">Belongs to the amidase family.</text>
</comment>
<keyword evidence="4" id="KW-0378">Hydrolase</keyword>
<comment type="caution">
    <text evidence="7">The sequence shown here is derived from an EMBL/GenBank/DDBJ whole genome shotgun (WGS) entry which is preliminary data.</text>
</comment>
<evidence type="ECO:0000256" key="2">
    <source>
        <dbReference type="ARBA" id="ARBA00009199"/>
    </source>
</evidence>
<feature type="active site" description="Acyl-ester intermediate" evidence="5">
    <location>
        <position position="251"/>
    </location>
</feature>
<dbReference type="AlphaFoldDB" id="A0A439CY98"/>
<dbReference type="GO" id="GO:0004040">
    <property type="term" value="F:amidase activity"/>
    <property type="evidence" value="ECO:0007669"/>
    <property type="project" value="UniProtKB-EC"/>
</dbReference>
<dbReference type="EMBL" id="RYZI01000281">
    <property type="protein sequence ID" value="RWA07120.1"/>
    <property type="molecule type" value="Genomic_DNA"/>
</dbReference>
<feature type="active site" description="Charge relay system" evidence="5">
    <location>
        <position position="227"/>
    </location>
</feature>
<comment type="catalytic activity">
    <reaction evidence="1">
        <text>a monocarboxylic acid amide + H2O = a monocarboxylate + NH4(+)</text>
        <dbReference type="Rhea" id="RHEA:12020"/>
        <dbReference type="ChEBI" id="CHEBI:15377"/>
        <dbReference type="ChEBI" id="CHEBI:28938"/>
        <dbReference type="ChEBI" id="CHEBI:35757"/>
        <dbReference type="ChEBI" id="CHEBI:83628"/>
        <dbReference type="EC" id="3.5.1.4"/>
    </reaction>
</comment>
<gene>
    <name evidence="7" type="ORF">EKO27_g7989</name>
</gene>
<dbReference type="PROSITE" id="PS00571">
    <property type="entry name" value="AMIDASES"/>
    <property type="match status" value="1"/>
</dbReference>
<dbReference type="PIRSF" id="PIRSF001221">
    <property type="entry name" value="Amidase_fungi"/>
    <property type="match status" value="1"/>
</dbReference>
<protein>
    <recommendedName>
        <fullName evidence="3">amidase</fullName>
        <ecNumber evidence="3">3.5.1.4</ecNumber>
    </recommendedName>
</protein>
<reference evidence="7 8" key="1">
    <citation type="submission" date="2018-12" db="EMBL/GenBank/DDBJ databases">
        <title>Draft genome sequence of Xylaria grammica IHI A82.</title>
        <authorList>
            <person name="Buettner E."/>
            <person name="Kellner H."/>
        </authorList>
    </citation>
    <scope>NUCLEOTIDE SEQUENCE [LARGE SCALE GENOMIC DNA]</scope>
    <source>
        <strain evidence="7 8">IHI A82</strain>
    </source>
</reference>
<evidence type="ECO:0000313" key="8">
    <source>
        <dbReference type="Proteomes" id="UP000286045"/>
    </source>
</evidence>
<dbReference type="Pfam" id="PF01425">
    <property type="entry name" value="Amidase"/>
    <property type="match status" value="1"/>
</dbReference>
<evidence type="ECO:0000256" key="4">
    <source>
        <dbReference type="ARBA" id="ARBA00022801"/>
    </source>
</evidence>
<evidence type="ECO:0000256" key="3">
    <source>
        <dbReference type="ARBA" id="ARBA00012922"/>
    </source>
</evidence>
<dbReference type="PANTHER" id="PTHR46072">
    <property type="entry name" value="AMIDASE-RELATED-RELATED"/>
    <property type="match status" value="1"/>
</dbReference>
<dbReference type="InterPro" id="IPR020556">
    <property type="entry name" value="Amidase_CS"/>
</dbReference>
<feature type="active site" description="Charge relay system" evidence="5">
    <location>
        <position position="152"/>
    </location>
</feature>
<dbReference type="InterPro" id="IPR036928">
    <property type="entry name" value="AS_sf"/>
</dbReference>
<evidence type="ECO:0000256" key="1">
    <source>
        <dbReference type="ARBA" id="ARBA00001311"/>
    </source>
</evidence>
<accession>A0A439CY98</accession>
<dbReference type="Proteomes" id="UP000286045">
    <property type="component" value="Unassembled WGS sequence"/>
</dbReference>
<name>A0A439CY98_9PEZI</name>
<dbReference type="STRING" id="363999.A0A439CY98"/>
<evidence type="ECO:0000256" key="5">
    <source>
        <dbReference type="PIRSR" id="PIRSR001221-1"/>
    </source>
</evidence>
<evidence type="ECO:0000259" key="6">
    <source>
        <dbReference type="Pfam" id="PF01425"/>
    </source>
</evidence>
<keyword evidence="8" id="KW-1185">Reference proteome</keyword>
<proteinExistence type="inferred from homology"/>